<evidence type="ECO:0000256" key="1">
    <source>
        <dbReference type="SAM" id="MobiDB-lite"/>
    </source>
</evidence>
<comment type="caution">
    <text evidence="2">The sequence shown here is derived from an EMBL/GenBank/DDBJ whole genome shotgun (WGS) entry which is preliminary data.</text>
</comment>
<feature type="region of interest" description="Disordered" evidence="1">
    <location>
        <begin position="1"/>
        <end position="152"/>
    </location>
</feature>
<reference evidence="2 3" key="1">
    <citation type="submission" date="2024-06" db="EMBL/GenBank/DDBJ databases">
        <authorList>
            <person name="Kraege A."/>
            <person name="Thomma B."/>
        </authorList>
    </citation>
    <scope>NUCLEOTIDE SEQUENCE [LARGE SCALE GENOMIC DNA]</scope>
</reference>
<name>A0ABP1FGZ7_9CHLO</name>
<feature type="compositionally biased region" description="Basic and acidic residues" evidence="1">
    <location>
        <begin position="281"/>
        <end position="290"/>
    </location>
</feature>
<dbReference type="Proteomes" id="UP001497392">
    <property type="component" value="Unassembled WGS sequence"/>
</dbReference>
<feature type="compositionally biased region" description="Polar residues" evidence="1">
    <location>
        <begin position="43"/>
        <end position="57"/>
    </location>
</feature>
<gene>
    <name evidence="2" type="primary">g990</name>
    <name evidence="2" type="ORF">VP750_LOCUS859</name>
</gene>
<evidence type="ECO:0000313" key="3">
    <source>
        <dbReference type="Proteomes" id="UP001497392"/>
    </source>
</evidence>
<accession>A0ABP1FGZ7</accession>
<dbReference type="EMBL" id="CAXHTA020000002">
    <property type="protein sequence ID" value="CAL5219200.1"/>
    <property type="molecule type" value="Genomic_DNA"/>
</dbReference>
<feature type="region of interest" description="Disordered" evidence="1">
    <location>
        <begin position="252"/>
        <end position="294"/>
    </location>
</feature>
<keyword evidence="3" id="KW-1185">Reference proteome</keyword>
<organism evidence="2 3">
    <name type="scientific">Coccomyxa viridis</name>
    <dbReference type="NCBI Taxonomy" id="1274662"/>
    <lineage>
        <taxon>Eukaryota</taxon>
        <taxon>Viridiplantae</taxon>
        <taxon>Chlorophyta</taxon>
        <taxon>core chlorophytes</taxon>
        <taxon>Trebouxiophyceae</taxon>
        <taxon>Trebouxiophyceae incertae sedis</taxon>
        <taxon>Coccomyxaceae</taxon>
        <taxon>Coccomyxa</taxon>
    </lineage>
</organism>
<proteinExistence type="predicted"/>
<feature type="compositionally biased region" description="Basic and acidic residues" evidence="1">
    <location>
        <begin position="59"/>
        <end position="70"/>
    </location>
</feature>
<evidence type="ECO:0000313" key="2">
    <source>
        <dbReference type="EMBL" id="CAL5219200.1"/>
    </source>
</evidence>
<protein>
    <submittedName>
        <fullName evidence="2">G990 protein</fullName>
    </submittedName>
</protein>
<sequence length="344" mass="36326">MQGQDHYLSYNGDSAVADGTLHTAAAPDQMREEPVASGVPESKQAQQPHAEDSQTIPKDQARHPQDEAATGRENLNQEATSNPADTSAATPEGVAPEEEEAEDGDDDDWGDDFGGFEEAAERAEEHPSTQTAEPVAAHPAPEAPSEDADASEMAQLFSASHEGLLQLVSRHLLGPGHLTNGQLHNVSSTTVDDSLQSLANKLQSLTPEASELTQKALQIGNKHKGAPNVEPIAWAGSDTEAAFLSSLPLRKRASEQGDTGDSAASEGPARKAKNATNVSSMHEKHGDKQATDSGSALAQIRVGMESSQDKAVGGENAALRALIQKLPDLSYMLSDSLVRPPRMR</sequence>
<feature type="compositionally biased region" description="Acidic residues" evidence="1">
    <location>
        <begin position="95"/>
        <end position="115"/>
    </location>
</feature>
<feature type="compositionally biased region" description="Polar residues" evidence="1">
    <location>
        <begin position="73"/>
        <end position="89"/>
    </location>
</feature>